<evidence type="ECO:0000256" key="1">
    <source>
        <dbReference type="ARBA" id="ARBA00023242"/>
    </source>
</evidence>
<organism evidence="4 5">
    <name type="scientific">Chlamydomonas incerta</name>
    <dbReference type="NCBI Taxonomy" id="51695"/>
    <lineage>
        <taxon>Eukaryota</taxon>
        <taxon>Viridiplantae</taxon>
        <taxon>Chlorophyta</taxon>
        <taxon>core chlorophytes</taxon>
        <taxon>Chlorophyceae</taxon>
        <taxon>CS clade</taxon>
        <taxon>Chlamydomonadales</taxon>
        <taxon>Chlamydomonadaceae</taxon>
        <taxon>Chlamydomonas</taxon>
    </lineage>
</organism>
<dbReference type="GO" id="GO:0005634">
    <property type="term" value="C:nucleus"/>
    <property type="evidence" value="ECO:0007669"/>
    <property type="project" value="TreeGrafter"/>
</dbReference>
<evidence type="ECO:0000313" key="4">
    <source>
        <dbReference type="EMBL" id="KAG2428998.1"/>
    </source>
</evidence>
<dbReference type="GO" id="GO:0043565">
    <property type="term" value="F:sequence-specific DNA binding"/>
    <property type="evidence" value="ECO:0007669"/>
    <property type="project" value="TreeGrafter"/>
</dbReference>
<dbReference type="InterPro" id="IPR045178">
    <property type="entry name" value="Fhl1/FHA1"/>
</dbReference>
<feature type="compositionally biased region" description="Low complexity" evidence="3">
    <location>
        <begin position="1015"/>
        <end position="1030"/>
    </location>
</feature>
<dbReference type="OrthoDB" id="568337at2759"/>
<feature type="compositionally biased region" description="Polar residues" evidence="3">
    <location>
        <begin position="620"/>
        <end position="632"/>
    </location>
</feature>
<dbReference type="EMBL" id="JAEHOC010000032">
    <property type="protein sequence ID" value="KAG2428998.1"/>
    <property type="molecule type" value="Genomic_DNA"/>
</dbReference>
<dbReference type="PANTHER" id="PTHR21712:SF29">
    <property type="entry name" value="PRE-RRNA-PROCESSING PROTEIN FHL1"/>
    <property type="match status" value="1"/>
</dbReference>
<evidence type="ECO:0000256" key="2">
    <source>
        <dbReference type="SAM" id="Coils"/>
    </source>
</evidence>
<feature type="region of interest" description="Disordered" evidence="3">
    <location>
        <begin position="620"/>
        <end position="654"/>
    </location>
</feature>
<feature type="region of interest" description="Disordered" evidence="3">
    <location>
        <begin position="371"/>
        <end position="469"/>
    </location>
</feature>
<feature type="compositionally biased region" description="Polar residues" evidence="3">
    <location>
        <begin position="419"/>
        <end position="431"/>
    </location>
</feature>
<protein>
    <submittedName>
        <fullName evidence="4">Uncharacterized protein</fullName>
    </submittedName>
</protein>
<name>A0A835VX10_CHLIN</name>
<sequence>MEQIESTTQELGAVSERLRSVEAQRLAAVRDAETLRARVTHLEGLAADLQAGLRQKEDELETVQFTAHESQADASRAAQQEGKLRQAAAQAEEHALAAVAALDEAKAEAAKAHALAERHQQVVAKLTADNLMFLMQLKKAEADLATANQERSQLRLAAEHQRGPWFDQVRAGVEERVKHAMQRSVELEARLERQAAEHAQQLAELEQRRQDLAAELAAVRGQADDLQHRLTGAEEGQSSADKRCAAAESVAAELRQRLEDLSAENRVLQESVKAMRQECTERWVSEQAALGRVGGLDERIAALEAALSQQAAAAAALQRQLDTQVGVNRQLMSRKEEVEWQLMAAMAKVDGGAADGPVPLNLLVSGMLQVGGGQTQQQQQPPPQQQQQQQDPVQRASAAAAPPPAAAVQRAPAPLASVAGQSDHASASATGNVGAASQTSQPTAAAADSTTHSQQPRLSSPVGGHGTAAGTFAAASDAQGPAASEPAQTPMMPSTAFAAAAANSVAPSAASARVAVPQPRAAPAPAAAAAAVHATHPAAAEVAAGAQNPGAASLLHPEPTLALHDSDFDMFSLAPPAAYARHTQAAAGQRSVSGLSTGGGAASDTNARWASVEAASTVLSSPPSSVAISTEPGSPPAEVGPYRPPASSGQPAAARAPLTIRTGPISSVAGGSAVALASEAQQAAAPAYVLERRGSLHDGGDIWIGDAVSPTSSDSSDYLGGGGGIMVQRATHGAPSGATGGALTAALRGSDDGDRAGVNASRAVLQQLQEQLQIHLIAPSIAQRDSSAAPVTSAALTAQAAATVAAAPVDDWRPRGPAEAAPMDWARSSQARAPAAPAPDKDADFIRSRPTTTTTAGGGGGGGFTVGTRSTFSIRTTTAAPAPSAAAAAGFPALPSMHSGSDPAAGVFSIMRSSAATASRLAAAGSPKHPAFASSASPSTSAVTPAPPQPPPSTRAAVAASTTATAAAAPVDPPVPSRVQQGPVYHATAGALSGDAVADIKRWSTGGEGATHTSGAATGVTGPARAAPAGASGGQQGARLEPRESPSRGAEPAPPSPAYSRGSLSSPRSPPHPAFVVRTAVQPAAAAAGLGAASTPAASSAGSGQAYALSAAMTASAAATAAAANDRAAAELSGAPRPRVSFQGLGPGGDAGGEGARGAPGGGGLSTQASFTSNQSVPLSHRSGSVKSVRFTEDGDVADTNQERRSQDFGSAWGNPSASTRQPAAAQRVSPPPYKSQGALQHPALVIASPAKSNEAAVSGSAVERPTAGADAAAPAAKRYSAAGVAVTAAVPRGQLQQ</sequence>
<feature type="compositionally biased region" description="Polar residues" evidence="3">
    <location>
        <begin position="1166"/>
        <end position="1186"/>
    </location>
</feature>
<evidence type="ECO:0000256" key="3">
    <source>
        <dbReference type="SAM" id="MobiDB-lite"/>
    </source>
</evidence>
<feature type="compositionally biased region" description="Low complexity" evidence="3">
    <location>
        <begin position="375"/>
        <end position="417"/>
    </location>
</feature>
<feature type="region of interest" description="Disordered" evidence="3">
    <location>
        <begin position="1005"/>
        <end position="1283"/>
    </location>
</feature>
<gene>
    <name evidence="4" type="ORF">HXX76_011242</name>
</gene>
<keyword evidence="5" id="KW-1185">Reference proteome</keyword>
<feature type="compositionally biased region" description="Gly residues" evidence="3">
    <location>
        <begin position="1145"/>
        <end position="1165"/>
    </location>
</feature>
<keyword evidence="2" id="KW-0175">Coiled coil</keyword>
<evidence type="ECO:0000313" key="5">
    <source>
        <dbReference type="Proteomes" id="UP000650467"/>
    </source>
</evidence>
<feature type="compositionally biased region" description="Low complexity" evidence="3">
    <location>
        <begin position="1268"/>
        <end position="1283"/>
    </location>
</feature>
<feature type="region of interest" description="Disordered" evidence="3">
    <location>
        <begin position="809"/>
        <end position="869"/>
    </location>
</feature>
<feature type="compositionally biased region" description="Low complexity" evidence="3">
    <location>
        <begin position="927"/>
        <end position="944"/>
    </location>
</feature>
<dbReference type="PANTHER" id="PTHR21712">
    <property type="entry name" value="PRE-RRNA-PROCESSING PROTEIN FHL1"/>
    <property type="match status" value="1"/>
</dbReference>
<dbReference type="GO" id="GO:0060962">
    <property type="term" value="P:regulation of ribosomal protein gene transcription by RNA polymerase II"/>
    <property type="evidence" value="ECO:0007669"/>
    <property type="project" value="InterPro"/>
</dbReference>
<feature type="coiled-coil region" evidence="2">
    <location>
        <begin position="88"/>
        <end position="320"/>
    </location>
</feature>
<feature type="compositionally biased region" description="Low complexity" evidence="3">
    <location>
        <begin position="435"/>
        <end position="451"/>
    </location>
</feature>
<feature type="compositionally biased region" description="Low complexity" evidence="3">
    <location>
        <begin position="954"/>
        <end position="970"/>
    </location>
</feature>
<feature type="compositionally biased region" description="Low complexity" evidence="3">
    <location>
        <begin position="1079"/>
        <end position="1127"/>
    </location>
</feature>
<proteinExistence type="predicted"/>
<dbReference type="SUPFAM" id="SSF90257">
    <property type="entry name" value="Myosin rod fragments"/>
    <property type="match status" value="1"/>
</dbReference>
<dbReference type="Proteomes" id="UP000650467">
    <property type="component" value="Unassembled WGS sequence"/>
</dbReference>
<reference evidence="4" key="1">
    <citation type="journal article" date="2020" name="bioRxiv">
        <title>Comparative genomics of Chlamydomonas.</title>
        <authorList>
            <person name="Craig R.J."/>
            <person name="Hasan A.R."/>
            <person name="Ness R.W."/>
            <person name="Keightley P.D."/>
        </authorList>
    </citation>
    <scope>NUCLEOTIDE SEQUENCE</scope>
    <source>
        <strain evidence="4">SAG 7.73</strain>
    </source>
</reference>
<accession>A0A835VX10</accession>
<keyword evidence="1" id="KW-0539">Nucleus</keyword>
<feature type="compositionally biased region" description="Gly residues" evidence="3">
    <location>
        <begin position="856"/>
        <end position="865"/>
    </location>
</feature>
<comment type="caution">
    <text evidence="4">The sequence shown here is derived from an EMBL/GenBank/DDBJ whole genome shotgun (WGS) entry which is preliminary data.</text>
</comment>
<feature type="region of interest" description="Disordered" evidence="3">
    <location>
        <begin position="927"/>
        <end position="981"/>
    </location>
</feature>